<dbReference type="Proteomes" id="UP000049983">
    <property type="component" value="Unassembled WGS sequence"/>
</dbReference>
<accession>A0A0M6ZFH4</accession>
<gene>
    <name evidence="1" type="ORF">LA5096_03484</name>
</gene>
<evidence type="ECO:0000313" key="1">
    <source>
        <dbReference type="EMBL" id="CTQ72997.1"/>
    </source>
</evidence>
<name>A0A0M6ZFH4_9HYPH</name>
<organism evidence="1 2">
    <name type="scientific">Roseibium album</name>
    <dbReference type="NCBI Taxonomy" id="311410"/>
    <lineage>
        <taxon>Bacteria</taxon>
        <taxon>Pseudomonadati</taxon>
        <taxon>Pseudomonadota</taxon>
        <taxon>Alphaproteobacteria</taxon>
        <taxon>Hyphomicrobiales</taxon>
        <taxon>Stappiaceae</taxon>
        <taxon>Roseibium</taxon>
    </lineage>
</organism>
<sequence length="83" mass="9390">MRLRIRSKLALMPAWMLDRAKAKCVFQEQFITPPAPESPALQAQGQTTQTRTEAPAFAFWLLLSVASFQIIELSPWCADECHV</sequence>
<keyword evidence="2" id="KW-1185">Reference proteome</keyword>
<proteinExistence type="predicted"/>
<dbReference type="STRING" id="311410.LA5095_00344"/>
<dbReference type="EMBL" id="CXWC01000011">
    <property type="protein sequence ID" value="CTQ72997.1"/>
    <property type="molecule type" value="Genomic_DNA"/>
</dbReference>
<protein>
    <submittedName>
        <fullName evidence="1">Uncharacterized protein</fullName>
    </submittedName>
</protein>
<evidence type="ECO:0000313" key="2">
    <source>
        <dbReference type="Proteomes" id="UP000049983"/>
    </source>
</evidence>
<dbReference type="AlphaFoldDB" id="A0A0M6ZFH4"/>
<reference evidence="2" key="1">
    <citation type="submission" date="2015-07" db="EMBL/GenBank/DDBJ databases">
        <authorList>
            <person name="Rodrigo-Torres Lidia"/>
            <person name="Arahal R.David."/>
        </authorList>
    </citation>
    <scope>NUCLEOTIDE SEQUENCE [LARGE SCALE GENOMIC DNA]</scope>
    <source>
        <strain evidence="2">CECT 5096</strain>
    </source>
</reference>